<accession>A0A9J5WZ94</accession>
<gene>
    <name evidence="1" type="ORF">H5410_051007</name>
</gene>
<sequence length="72" mass="7852">MLCGVDPMIKTSLSAEAKGFLDVDRLDWERTLSTISMMSSFAAFVGDLTHFGDKPKIMADSNDTREAVVPAI</sequence>
<reference evidence="1 2" key="1">
    <citation type="submission" date="2020-09" db="EMBL/GenBank/DDBJ databases">
        <title>De no assembly of potato wild relative species, Solanum commersonii.</title>
        <authorList>
            <person name="Cho K."/>
        </authorList>
    </citation>
    <scope>NUCLEOTIDE SEQUENCE [LARGE SCALE GENOMIC DNA]</scope>
    <source>
        <strain evidence="1">LZ3.2</strain>
        <tissue evidence="1">Leaf</tissue>
    </source>
</reference>
<organism evidence="1 2">
    <name type="scientific">Solanum commersonii</name>
    <name type="common">Commerson's wild potato</name>
    <name type="synonym">Commerson's nightshade</name>
    <dbReference type="NCBI Taxonomy" id="4109"/>
    <lineage>
        <taxon>Eukaryota</taxon>
        <taxon>Viridiplantae</taxon>
        <taxon>Streptophyta</taxon>
        <taxon>Embryophyta</taxon>
        <taxon>Tracheophyta</taxon>
        <taxon>Spermatophyta</taxon>
        <taxon>Magnoliopsida</taxon>
        <taxon>eudicotyledons</taxon>
        <taxon>Gunneridae</taxon>
        <taxon>Pentapetalae</taxon>
        <taxon>asterids</taxon>
        <taxon>lamiids</taxon>
        <taxon>Solanales</taxon>
        <taxon>Solanaceae</taxon>
        <taxon>Solanoideae</taxon>
        <taxon>Solaneae</taxon>
        <taxon>Solanum</taxon>
    </lineage>
</organism>
<keyword evidence="2" id="KW-1185">Reference proteome</keyword>
<proteinExistence type="predicted"/>
<dbReference type="AlphaFoldDB" id="A0A9J5WZ94"/>
<comment type="caution">
    <text evidence="1">The sequence shown here is derived from an EMBL/GenBank/DDBJ whole genome shotgun (WGS) entry which is preliminary data.</text>
</comment>
<evidence type="ECO:0000313" key="2">
    <source>
        <dbReference type="Proteomes" id="UP000824120"/>
    </source>
</evidence>
<protein>
    <submittedName>
        <fullName evidence="1">Uncharacterized protein</fullName>
    </submittedName>
</protein>
<dbReference type="EMBL" id="JACXVP010000010">
    <property type="protein sequence ID" value="KAG5580380.1"/>
    <property type="molecule type" value="Genomic_DNA"/>
</dbReference>
<dbReference type="Proteomes" id="UP000824120">
    <property type="component" value="Chromosome 10"/>
</dbReference>
<name>A0A9J5WZ94_SOLCO</name>
<evidence type="ECO:0000313" key="1">
    <source>
        <dbReference type="EMBL" id="KAG5580380.1"/>
    </source>
</evidence>